<dbReference type="SMART" id="SM00451">
    <property type="entry name" value="ZnF_U1"/>
    <property type="match status" value="3"/>
</dbReference>
<gene>
    <name evidence="3" type="primary">LOC113402645</name>
</gene>
<dbReference type="Gene3D" id="3.30.160.60">
    <property type="entry name" value="Classic Zinc Finger"/>
    <property type="match status" value="1"/>
</dbReference>
<dbReference type="InterPro" id="IPR013087">
    <property type="entry name" value="Znf_C2H2_type"/>
</dbReference>
<evidence type="ECO:0000313" key="2">
    <source>
        <dbReference type="Proteomes" id="UP001652626"/>
    </source>
</evidence>
<feature type="domain" description="C2H2-type" evidence="1">
    <location>
        <begin position="70"/>
        <end position="92"/>
    </location>
</feature>
<dbReference type="SMART" id="SM00355">
    <property type="entry name" value="ZnF_C2H2"/>
    <property type="match status" value="3"/>
</dbReference>
<proteinExistence type="predicted"/>
<dbReference type="InterPro" id="IPR036236">
    <property type="entry name" value="Znf_C2H2_sf"/>
</dbReference>
<accession>A0ABM4AU83</accession>
<protein>
    <submittedName>
        <fullName evidence="3">Uncharacterized protein LOC113402645 isoform X2</fullName>
    </submittedName>
</protein>
<dbReference type="GeneID" id="113402645"/>
<dbReference type="RefSeq" id="XP_064074859.1">
    <property type="nucleotide sequence ID" value="XM_064218789.1"/>
</dbReference>
<dbReference type="InterPro" id="IPR003604">
    <property type="entry name" value="Matrin/U1-like-C_Znf_C2H2"/>
</dbReference>
<evidence type="ECO:0000259" key="1">
    <source>
        <dbReference type="PROSITE" id="PS00028"/>
    </source>
</evidence>
<organism evidence="2 3">
    <name type="scientific">Vanessa tameamea</name>
    <name type="common">Kamehameha butterfly</name>
    <dbReference type="NCBI Taxonomy" id="334116"/>
    <lineage>
        <taxon>Eukaryota</taxon>
        <taxon>Metazoa</taxon>
        <taxon>Ecdysozoa</taxon>
        <taxon>Arthropoda</taxon>
        <taxon>Hexapoda</taxon>
        <taxon>Insecta</taxon>
        <taxon>Pterygota</taxon>
        <taxon>Neoptera</taxon>
        <taxon>Endopterygota</taxon>
        <taxon>Lepidoptera</taxon>
        <taxon>Glossata</taxon>
        <taxon>Ditrysia</taxon>
        <taxon>Papilionoidea</taxon>
        <taxon>Nymphalidae</taxon>
        <taxon>Nymphalinae</taxon>
        <taxon>Vanessa</taxon>
    </lineage>
</organism>
<dbReference type="SUPFAM" id="SSF57667">
    <property type="entry name" value="beta-beta-alpha zinc fingers"/>
    <property type="match status" value="1"/>
</dbReference>
<name>A0ABM4AU83_VANTA</name>
<evidence type="ECO:0000313" key="3">
    <source>
        <dbReference type="RefSeq" id="XP_064074859.1"/>
    </source>
</evidence>
<keyword evidence="2" id="KW-1185">Reference proteome</keyword>
<dbReference type="PROSITE" id="PS00028">
    <property type="entry name" value="ZINC_FINGER_C2H2_1"/>
    <property type="match status" value="1"/>
</dbReference>
<sequence length="626" mass="72150">MAPNLSKNTILKGCVSSDFFCLVCETYFTSSVQCEEHISGADHKEKMHSVKYVEEFKEDFIVKIKTKYFCELCNRLLPVFARVTMHIDEPSHIKEKYVGWLKRIDNVVVAFDSLIVDDTSWQGLGDNSCAICNMEYKDEDAHKNLPTHMLNLIQSEVKFDKNKNVYRKVDDHSIHCLTCNLMIQTLDTNHFDSPQHKQMVQVASNDYKALKQENDKSDVHDSKLKNNDINAPENDLAQQTVVDTFALNNQVSELLDSNSINTTDFIENSKIKPTYVDDNKSKEEVCDSVMDVSNAKEHVKRLHHKTILDMHKKCEQNKQMKNSTPVDDDSEQQNRTGTVLDSVDKLQSNGVNINFESQTAVSKICSMNLDFDHEAINKHKKQFKKGKKSVQFKLGDVPEKKETLVSSPVVVKPEFLKKPFEENSSKSEEVERGKDLNNAVSIPTPPHIETPPSPKIKKTKETTLEKIPAKDFIKTIVAAKYSIFKDVIINNKFCVNHFSFCFIKFLVDRVTMNCFICDKNILYTEFESHNDNQNHERAISDALVLTQCDQEFIREMRPGCFHCGYCNVFQTSWFEMEKHLKTSFHIDCKNEAFWRLQQYQPEISKNTDCKIVVDNLYTSMLTVKFL</sequence>
<reference evidence="3" key="1">
    <citation type="submission" date="2025-08" db="UniProtKB">
        <authorList>
            <consortium name="RefSeq"/>
        </authorList>
    </citation>
    <scope>IDENTIFICATION</scope>
    <source>
        <tissue evidence="3">Whole body</tissue>
    </source>
</reference>
<dbReference type="Proteomes" id="UP001652626">
    <property type="component" value="Chromosome 24"/>
</dbReference>